<gene>
    <name evidence="2" type="ORF">AVDCRST_MAG06-712</name>
</gene>
<dbReference type="AlphaFoldDB" id="A0A6J4N8J1"/>
<feature type="region of interest" description="Disordered" evidence="1">
    <location>
        <begin position="173"/>
        <end position="196"/>
    </location>
</feature>
<feature type="non-terminal residue" evidence="2">
    <location>
        <position position="246"/>
    </location>
</feature>
<feature type="region of interest" description="Disordered" evidence="1">
    <location>
        <begin position="1"/>
        <end position="72"/>
    </location>
</feature>
<feature type="compositionally biased region" description="Low complexity" evidence="1">
    <location>
        <begin position="31"/>
        <end position="44"/>
    </location>
</feature>
<name>A0A6J4N8J1_9ACTN</name>
<feature type="compositionally biased region" description="Basic and acidic residues" evidence="1">
    <location>
        <begin position="20"/>
        <end position="30"/>
    </location>
</feature>
<reference evidence="2" key="1">
    <citation type="submission" date="2020-02" db="EMBL/GenBank/DDBJ databases">
        <authorList>
            <person name="Meier V. D."/>
        </authorList>
    </citation>
    <scope>NUCLEOTIDE SEQUENCE</scope>
    <source>
        <strain evidence="2">AVDCRST_MAG06</strain>
    </source>
</reference>
<accession>A0A6J4N8J1</accession>
<evidence type="ECO:0000313" key="2">
    <source>
        <dbReference type="EMBL" id="CAA9377872.1"/>
    </source>
</evidence>
<feature type="non-terminal residue" evidence="2">
    <location>
        <position position="1"/>
    </location>
</feature>
<protein>
    <submittedName>
        <fullName evidence="2">FIG01964566: Predicted membrane protein, hemolysin III homolog</fullName>
    </submittedName>
</protein>
<organism evidence="2">
    <name type="scientific">uncultured Nocardioides sp</name>
    <dbReference type="NCBI Taxonomy" id="198441"/>
    <lineage>
        <taxon>Bacteria</taxon>
        <taxon>Bacillati</taxon>
        <taxon>Actinomycetota</taxon>
        <taxon>Actinomycetes</taxon>
        <taxon>Propionibacteriales</taxon>
        <taxon>Nocardioidaceae</taxon>
        <taxon>Nocardioides</taxon>
        <taxon>environmental samples</taxon>
    </lineage>
</organism>
<proteinExistence type="predicted"/>
<evidence type="ECO:0000256" key="1">
    <source>
        <dbReference type="SAM" id="MobiDB-lite"/>
    </source>
</evidence>
<sequence length="246" mass="27367">ERLVAPPNGRCPRARRRRHGSDQRRTRRDQAPPARLAARGNRPARAGRRHRAGRAVPRRDHPGRVGRLRPVGPGAVHRLRGLPPWLVVTDGAGGAPPLRPLQHLRPHRRHAHAVRAAPARRVRPLDHARHLVGRGDRRRRPQGAVGRCPAVALGAGLRRPGLGSGVLLRRLRRGRPAARRRHGDGRHRAHLRGRGPVHARWRGLRDEVPRPLAPVVRVPRGVPHLHDPGLRLALRRRLAGDVLAAL</sequence>
<dbReference type="EMBL" id="CADCUP010000045">
    <property type="protein sequence ID" value="CAA9377872.1"/>
    <property type="molecule type" value="Genomic_DNA"/>
</dbReference>